<gene>
    <name evidence="2" type="ORF">SAMD00023353_13200060</name>
</gene>
<protein>
    <submittedName>
        <fullName evidence="2">Uncharacterized protein</fullName>
    </submittedName>
</protein>
<keyword evidence="3" id="KW-1185">Reference proteome</keyword>
<feature type="region of interest" description="Disordered" evidence="1">
    <location>
        <begin position="1"/>
        <end position="47"/>
    </location>
</feature>
<dbReference type="EMBL" id="DF977577">
    <property type="protein sequence ID" value="GAW27414.1"/>
    <property type="molecule type" value="Genomic_DNA"/>
</dbReference>
<reference evidence="2" key="1">
    <citation type="submission" date="2016-03" db="EMBL/GenBank/DDBJ databases">
        <title>Draft genome sequence of Rosellinia necatrix.</title>
        <authorList>
            <person name="Kanematsu S."/>
        </authorList>
    </citation>
    <scope>NUCLEOTIDE SEQUENCE [LARGE SCALE GENOMIC DNA]</scope>
    <source>
        <strain evidence="2">W97</strain>
    </source>
</reference>
<sequence>MTTTEQLSVPPKSMHHEDQASNNAKPGDMTSDNQKTREQEELKHKESDLRVFKALAIKASESPEPCQGYITNRSGLAHAWTSPVLS</sequence>
<organism evidence="2">
    <name type="scientific">Rosellinia necatrix</name>
    <name type="common">White root-rot fungus</name>
    <dbReference type="NCBI Taxonomy" id="77044"/>
    <lineage>
        <taxon>Eukaryota</taxon>
        <taxon>Fungi</taxon>
        <taxon>Dikarya</taxon>
        <taxon>Ascomycota</taxon>
        <taxon>Pezizomycotina</taxon>
        <taxon>Sordariomycetes</taxon>
        <taxon>Xylariomycetidae</taxon>
        <taxon>Xylariales</taxon>
        <taxon>Xylariaceae</taxon>
        <taxon>Rosellinia</taxon>
    </lineage>
</organism>
<evidence type="ECO:0000313" key="2">
    <source>
        <dbReference type="EMBL" id="GAW27414.1"/>
    </source>
</evidence>
<dbReference type="AlphaFoldDB" id="A0A1S8ABC1"/>
<feature type="compositionally biased region" description="Basic and acidic residues" evidence="1">
    <location>
        <begin position="34"/>
        <end position="47"/>
    </location>
</feature>
<evidence type="ECO:0000313" key="3">
    <source>
        <dbReference type="Proteomes" id="UP000054516"/>
    </source>
</evidence>
<evidence type="ECO:0000256" key="1">
    <source>
        <dbReference type="SAM" id="MobiDB-lite"/>
    </source>
</evidence>
<name>A0A1S8ABC1_ROSNE</name>
<proteinExistence type="predicted"/>
<dbReference type="Proteomes" id="UP000054516">
    <property type="component" value="Unassembled WGS sequence"/>
</dbReference>
<accession>A0A1S8ABC1</accession>